<dbReference type="PANTHER" id="PTHR33048">
    <property type="entry name" value="PTH11-LIKE INTEGRAL MEMBRANE PROTEIN (AFU_ORTHOLOGUE AFUA_5G11245)"/>
    <property type="match status" value="1"/>
</dbReference>
<evidence type="ECO:0000256" key="1">
    <source>
        <dbReference type="ARBA" id="ARBA00004141"/>
    </source>
</evidence>
<dbReference type="EMBL" id="KZ825237">
    <property type="protein sequence ID" value="PYI13607.1"/>
    <property type="molecule type" value="Genomic_DNA"/>
</dbReference>
<gene>
    <name evidence="9" type="ORF">BO99DRAFT_447527</name>
</gene>
<feature type="transmembrane region" description="Helical" evidence="7">
    <location>
        <begin position="230"/>
        <end position="251"/>
    </location>
</feature>
<feature type="transmembrane region" description="Helical" evidence="7">
    <location>
        <begin position="36"/>
        <end position="55"/>
    </location>
</feature>
<keyword evidence="4 7" id="KW-0472">Membrane</keyword>
<dbReference type="GO" id="GO:0016020">
    <property type="term" value="C:membrane"/>
    <property type="evidence" value="ECO:0007669"/>
    <property type="project" value="UniProtKB-SubCell"/>
</dbReference>
<accession>A0A2V5HNT2</accession>
<dbReference type="OMA" id="QLFWLWL"/>
<evidence type="ECO:0000256" key="2">
    <source>
        <dbReference type="ARBA" id="ARBA00022692"/>
    </source>
</evidence>
<feature type="transmembrane region" description="Helical" evidence="7">
    <location>
        <begin position="113"/>
        <end position="136"/>
    </location>
</feature>
<feature type="transmembrane region" description="Helical" evidence="7">
    <location>
        <begin position="6"/>
        <end position="24"/>
    </location>
</feature>
<dbReference type="PANTHER" id="PTHR33048:SF47">
    <property type="entry name" value="INTEGRAL MEMBRANE PROTEIN-RELATED"/>
    <property type="match status" value="1"/>
</dbReference>
<feature type="region of interest" description="Disordered" evidence="6">
    <location>
        <begin position="269"/>
        <end position="290"/>
    </location>
</feature>
<dbReference type="STRING" id="1450538.A0A2V5HNT2"/>
<feature type="transmembrane region" description="Helical" evidence="7">
    <location>
        <begin position="156"/>
        <end position="180"/>
    </location>
</feature>
<keyword evidence="3 7" id="KW-1133">Transmembrane helix</keyword>
<dbReference type="InterPro" id="IPR049326">
    <property type="entry name" value="Rhodopsin_dom_fungi"/>
</dbReference>
<dbReference type="InterPro" id="IPR052337">
    <property type="entry name" value="SAT4-like"/>
</dbReference>
<comment type="similarity">
    <text evidence="5">Belongs to the SAT4 family.</text>
</comment>
<feature type="transmembrane region" description="Helical" evidence="7">
    <location>
        <begin position="79"/>
        <end position="101"/>
    </location>
</feature>
<reference evidence="9 10" key="1">
    <citation type="submission" date="2018-02" db="EMBL/GenBank/DDBJ databases">
        <title>The genomes of Aspergillus section Nigri reveals drivers in fungal speciation.</title>
        <authorList>
            <consortium name="DOE Joint Genome Institute"/>
            <person name="Vesth T.C."/>
            <person name="Nybo J."/>
            <person name="Theobald S."/>
            <person name="Brandl J."/>
            <person name="Frisvad J.C."/>
            <person name="Nielsen K.F."/>
            <person name="Lyhne E.K."/>
            <person name="Kogle M.E."/>
            <person name="Kuo A."/>
            <person name="Riley R."/>
            <person name="Clum A."/>
            <person name="Nolan M."/>
            <person name="Lipzen A."/>
            <person name="Salamov A."/>
            <person name="Henrissat B."/>
            <person name="Wiebenga A."/>
            <person name="De vries R.P."/>
            <person name="Grigoriev I.V."/>
            <person name="Mortensen U.H."/>
            <person name="Andersen M.R."/>
            <person name="Baker S.E."/>
        </authorList>
    </citation>
    <scope>NUCLEOTIDE SEQUENCE [LARGE SCALE GENOMIC DNA]</scope>
    <source>
        <strain evidence="9 10">CBS 115571</strain>
    </source>
</reference>
<evidence type="ECO:0000256" key="3">
    <source>
        <dbReference type="ARBA" id="ARBA00022989"/>
    </source>
</evidence>
<evidence type="ECO:0000313" key="10">
    <source>
        <dbReference type="Proteomes" id="UP000249829"/>
    </source>
</evidence>
<dbReference type="AlphaFoldDB" id="A0A2V5HNT2"/>
<feature type="domain" description="Rhodopsin" evidence="8">
    <location>
        <begin position="20"/>
        <end position="255"/>
    </location>
</feature>
<evidence type="ECO:0000256" key="5">
    <source>
        <dbReference type="ARBA" id="ARBA00038359"/>
    </source>
</evidence>
<evidence type="ECO:0000256" key="7">
    <source>
        <dbReference type="SAM" id="Phobius"/>
    </source>
</evidence>
<evidence type="ECO:0000313" key="9">
    <source>
        <dbReference type="EMBL" id="PYI13607.1"/>
    </source>
</evidence>
<evidence type="ECO:0000256" key="4">
    <source>
        <dbReference type="ARBA" id="ARBA00023136"/>
    </source>
</evidence>
<proteinExistence type="inferred from homology"/>
<dbReference type="Proteomes" id="UP000249829">
    <property type="component" value="Unassembled WGS sequence"/>
</dbReference>
<protein>
    <recommendedName>
        <fullName evidence="8">Rhodopsin domain-containing protein</fullName>
    </recommendedName>
</protein>
<keyword evidence="2 7" id="KW-0812">Transmembrane</keyword>
<name>A0A2V5HNT2_ASPV1</name>
<organism evidence="9 10">
    <name type="scientific">Aspergillus violaceofuscus (strain CBS 115571)</name>
    <dbReference type="NCBI Taxonomy" id="1450538"/>
    <lineage>
        <taxon>Eukaryota</taxon>
        <taxon>Fungi</taxon>
        <taxon>Dikarya</taxon>
        <taxon>Ascomycota</taxon>
        <taxon>Pezizomycotina</taxon>
        <taxon>Eurotiomycetes</taxon>
        <taxon>Eurotiomycetidae</taxon>
        <taxon>Eurotiales</taxon>
        <taxon>Aspergillaceae</taxon>
        <taxon>Aspergillus</taxon>
    </lineage>
</organism>
<evidence type="ECO:0000256" key="6">
    <source>
        <dbReference type="SAM" id="MobiDB-lite"/>
    </source>
</evidence>
<feature type="transmembrane region" description="Helical" evidence="7">
    <location>
        <begin position="192"/>
        <end position="210"/>
    </location>
</feature>
<dbReference type="Pfam" id="PF20684">
    <property type="entry name" value="Fung_rhodopsin"/>
    <property type="match status" value="1"/>
</dbReference>
<comment type="subcellular location">
    <subcellularLocation>
        <location evidence="1">Membrane</location>
        <topology evidence="1">Multi-pass membrane protein</topology>
    </subcellularLocation>
</comment>
<evidence type="ECO:0000259" key="8">
    <source>
        <dbReference type="Pfam" id="PF20684"/>
    </source>
</evidence>
<sequence length="369" mass="41105">MYAVPIAVTFLSLACLVVALRLYTRLHMVRTPGLDDLLIVLSLAVDIGFFAFLMIEVRNGLAENQEFLSPNTIRNQLRALYITIPLYNLSLTLTKLSLLFLYKRLFPTKYYQIILAVTLFFVIATGMWMVFSAILFCIPVRSFWDTSLPRTCLPEDVVWCLNAGFQISTDLLLVILPMPVLAKLQIAKRQKIALILIFALGFFVCAMSVIRLTTIVKLIRSADFTEGNGLAATWSFIECNVAIICACLPPLRPFIIRFFPRLMPSRAARSYHPREKPSRPSGGVSILSHGHGPGHGHGNPFAPSSTSYVTSVAGTFSMESLSLGDPQHPQAVDATHGIQVVQELRWDSFAAEERRKSVRFDGRDPVIGV</sequence>
<keyword evidence="10" id="KW-1185">Reference proteome</keyword>